<protein>
    <recommendedName>
        <fullName evidence="3">Ankyrin</fullName>
    </recommendedName>
</protein>
<proteinExistence type="predicted"/>
<organism evidence="1 2">
    <name type="scientific">Gonapodya prolifera (strain JEL478)</name>
    <name type="common">Monoblepharis prolifera</name>
    <dbReference type="NCBI Taxonomy" id="1344416"/>
    <lineage>
        <taxon>Eukaryota</taxon>
        <taxon>Fungi</taxon>
        <taxon>Fungi incertae sedis</taxon>
        <taxon>Chytridiomycota</taxon>
        <taxon>Chytridiomycota incertae sedis</taxon>
        <taxon>Monoblepharidomycetes</taxon>
        <taxon>Monoblepharidales</taxon>
        <taxon>Gonapodyaceae</taxon>
        <taxon>Gonapodya</taxon>
    </lineage>
</organism>
<dbReference type="Proteomes" id="UP000070544">
    <property type="component" value="Unassembled WGS sequence"/>
</dbReference>
<name>A0A139AMP3_GONPJ</name>
<dbReference type="AlphaFoldDB" id="A0A139AMP3"/>
<evidence type="ECO:0000313" key="2">
    <source>
        <dbReference type="Proteomes" id="UP000070544"/>
    </source>
</evidence>
<gene>
    <name evidence="1" type="ORF">M427DRAFT_54418</name>
</gene>
<reference evidence="1 2" key="1">
    <citation type="journal article" date="2015" name="Genome Biol. Evol.">
        <title>Phylogenomic analyses indicate that early fungi evolved digesting cell walls of algal ancestors of land plants.</title>
        <authorList>
            <person name="Chang Y."/>
            <person name="Wang S."/>
            <person name="Sekimoto S."/>
            <person name="Aerts A.L."/>
            <person name="Choi C."/>
            <person name="Clum A."/>
            <person name="LaButti K.M."/>
            <person name="Lindquist E.A."/>
            <person name="Yee Ngan C."/>
            <person name="Ohm R.A."/>
            <person name="Salamov A.A."/>
            <person name="Grigoriev I.V."/>
            <person name="Spatafora J.W."/>
            <person name="Berbee M.L."/>
        </authorList>
    </citation>
    <scope>NUCLEOTIDE SEQUENCE [LARGE SCALE GENOMIC DNA]</scope>
    <source>
        <strain evidence="1 2">JEL478</strain>
    </source>
</reference>
<evidence type="ECO:0000313" key="1">
    <source>
        <dbReference type="EMBL" id="KXS17844.1"/>
    </source>
</evidence>
<dbReference type="SUPFAM" id="SSF140860">
    <property type="entry name" value="Pseudo ankyrin repeat-like"/>
    <property type="match status" value="1"/>
</dbReference>
<dbReference type="EMBL" id="KQ965745">
    <property type="protein sequence ID" value="KXS17844.1"/>
    <property type="molecule type" value="Genomic_DNA"/>
</dbReference>
<dbReference type="Gene3D" id="1.25.40.20">
    <property type="entry name" value="Ankyrin repeat-containing domain"/>
    <property type="match status" value="1"/>
</dbReference>
<dbReference type="InterPro" id="IPR036770">
    <property type="entry name" value="Ankyrin_rpt-contain_sf"/>
</dbReference>
<evidence type="ECO:0008006" key="3">
    <source>
        <dbReference type="Google" id="ProtNLM"/>
    </source>
</evidence>
<sequence>MSAPAVAALHGHLDALKLLISRGLKLGSNTDKALRDIAAQGNLPIVKAVIEASREEYRRYSGLIVDSALRSACVHDYTDMSSNYP</sequence>
<accession>A0A139AMP3</accession>
<keyword evidence="2" id="KW-1185">Reference proteome</keyword>